<dbReference type="RefSeq" id="WP_055267244.1">
    <property type="nucleotide sequence ID" value="NZ_CZAL01000012.1"/>
</dbReference>
<gene>
    <name evidence="1" type="ORF">ERS852498_02357</name>
</gene>
<protein>
    <submittedName>
        <fullName evidence="1">Uncharacterized protein</fullName>
    </submittedName>
</protein>
<name>A0A174PK97_9FIRM</name>
<evidence type="ECO:0000313" key="2">
    <source>
        <dbReference type="Proteomes" id="UP000095709"/>
    </source>
</evidence>
<dbReference type="Proteomes" id="UP000095709">
    <property type="component" value="Unassembled WGS sequence"/>
</dbReference>
<organism evidence="1 2">
    <name type="scientific">Fusicatenibacter saccharivorans</name>
    <dbReference type="NCBI Taxonomy" id="1150298"/>
    <lineage>
        <taxon>Bacteria</taxon>
        <taxon>Bacillati</taxon>
        <taxon>Bacillota</taxon>
        <taxon>Clostridia</taxon>
        <taxon>Lachnospirales</taxon>
        <taxon>Lachnospiraceae</taxon>
        <taxon>Fusicatenibacter</taxon>
    </lineage>
</organism>
<sequence length="156" mass="16764">MSAKLVLTVKDSNRMAKDLSMSVMDKMFHPLKYNKMMNSKAKIGIFIDDEKEGTLYEASKTPYEISLTPGVHRISMIDPAKDSKKGNVNLMGSIIGFSAGSGLAEQISVGEIGKSLAGAMFKTGDGYLDLDLKDGDILKVQCQAGIGGKVSIKVLK</sequence>
<evidence type="ECO:0000313" key="1">
    <source>
        <dbReference type="EMBL" id="CUP59991.1"/>
    </source>
</evidence>
<proteinExistence type="predicted"/>
<dbReference type="GeneID" id="79856551"/>
<dbReference type="AlphaFoldDB" id="A0A174PK97"/>
<dbReference type="EMBL" id="CZAL01000012">
    <property type="protein sequence ID" value="CUP59991.1"/>
    <property type="molecule type" value="Genomic_DNA"/>
</dbReference>
<reference evidence="1 2" key="1">
    <citation type="submission" date="2015-09" db="EMBL/GenBank/DDBJ databases">
        <authorList>
            <consortium name="Pathogen Informatics"/>
        </authorList>
    </citation>
    <scope>NUCLEOTIDE SEQUENCE [LARGE SCALE GENOMIC DNA]</scope>
    <source>
        <strain evidence="1 2">2789STDY5834885</strain>
    </source>
</reference>
<accession>A0A174PK97</accession>